<dbReference type="AlphaFoldDB" id="S8B3K2"/>
<feature type="transmembrane region" description="Helical" evidence="1">
    <location>
        <begin position="20"/>
        <end position="46"/>
    </location>
</feature>
<evidence type="ECO:0000313" key="3">
    <source>
        <dbReference type="Proteomes" id="UP000019376"/>
    </source>
</evidence>
<gene>
    <name evidence="2" type="ORF">PDE_04041</name>
</gene>
<protein>
    <submittedName>
        <fullName evidence="2">Uncharacterized protein</fullName>
    </submittedName>
</protein>
<reference evidence="2 3" key="1">
    <citation type="journal article" date="2013" name="PLoS ONE">
        <title>Genomic and secretomic analyses reveal unique features of the lignocellulolytic enzyme system of Penicillium decumbens.</title>
        <authorList>
            <person name="Liu G."/>
            <person name="Zhang L."/>
            <person name="Wei X."/>
            <person name="Zou G."/>
            <person name="Qin Y."/>
            <person name="Ma L."/>
            <person name="Li J."/>
            <person name="Zheng H."/>
            <person name="Wang S."/>
            <person name="Wang C."/>
            <person name="Xun L."/>
            <person name="Zhao G.-P."/>
            <person name="Zhou Z."/>
            <person name="Qu Y."/>
        </authorList>
    </citation>
    <scope>NUCLEOTIDE SEQUENCE [LARGE SCALE GENOMIC DNA]</scope>
    <source>
        <strain evidence="3">114-2 / CGMCC 5302</strain>
    </source>
</reference>
<dbReference type="Proteomes" id="UP000019376">
    <property type="component" value="Unassembled WGS sequence"/>
</dbReference>
<proteinExistence type="predicted"/>
<accession>S8B3K2</accession>
<name>S8B3K2_PENO1</name>
<keyword evidence="1" id="KW-0472">Membrane</keyword>
<organism evidence="2 3">
    <name type="scientific">Penicillium oxalicum (strain 114-2 / CGMCC 5302)</name>
    <name type="common">Penicillium decumbens</name>
    <dbReference type="NCBI Taxonomy" id="933388"/>
    <lineage>
        <taxon>Eukaryota</taxon>
        <taxon>Fungi</taxon>
        <taxon>Dikarya</taxon>
        <taxon>Ascomycota</taxon>
        <taxon>Pezizomycotina</taxon>
        <taxon>Eurotiomycetes</taxon>
        <taxon>Eurotiomycetidae</taxon>
        <taxon>Eurotiales</taxon>
        <taxon>Aspergillaceae</taxon>
        <taxon>Penicillium</taxon>
    </lineage>
</organism>
<dbReference type="HOGENOM" id="CLU_1865825_0_0_1"/>
<dbReference type="EMBL" id="KB644411">
    <property type="protein sequence ID" value="EPS29092.1"/>
    <property type="molecule type" value="Genomic_DNA"/>
</dbReference>
<sequence length="137" mass="15387">MENTRVMVGITTTTTTTTTITIITMVTKAIITNITTMVVMMMMMMATATRLKMGKQIMYRPDSALLLEIVDFTTPTYGRESSFLIIHGSPPASLLRGLLFSNEISTFRLLGGEYITMKGREHGSRQVNLSLEKRQWT</sequence>
<keyword evidence="1" id="KW-1133">Transmembrane helix</keyword>
<evidence type="ECO:0000313" key="2">
    <source>
        <dbReference type="EMBL" id="EPS29092.1"/>
    </source>
</evidence>
<keyword evidence="3" id="KW-1185">Reference proteome</keyword>
<keyword evidence="1" id="KW-0812">Transmembrane</keyword>
<evidence type="ECO:0000256" key="1">
    <source>
        <dbReference type="SAM" id="Phobius"/>
    </source>
</evidence>